<dbReference type="InterPro" id="IPR003661">
    <property type="entry name" value="HisK_dim/P_dom"/>
</dbReference>
<dbReference type="GO" id="GO:0000155">
    <property type="term" value="F:phosphorelay sensor kinase activity"/>
    <property type="evidence" value="ECO:0007669"/>
    <property type="project" value="InterPro"/>
</dbReference>
<evidence type="ECO:0000259" key="7">
    <source>
        <dbReference type="PROSITE" id="PS50112"/>
    </source>
</evidence>
<dbReference type="EC" id="2.7.13.3" evidence="2"/>
<dbReference type="InterPro" id="IPR036097">
    <property type="entry name" value="HisK_dim/P_sf"/>
</dbReference>
<dbReference type="PROSITE" id="PS50112">
    <property type="entry name" value="PAS"/>
    <property type="match status" value="2"/>
</dbReference>
<dbReference type="FunFam" id="3.30.450.20:FF:000099">
    <property type="entry name" value="Sensory box sensor histidine kinase"/>
    <property type="match status" value="1"/>
</dbReference>
<dbReference type="Pfam" id="PF00512">
    <property type="entry name" value="HisKA"/>
    <property type="match status" value="1"/>
</dbReference>
<comment type="catalytic activity">
    <reaction evidence="1">
        <text>ATP + protein L-histidine = ADP + protein N-phospho-L-histidine.</text>
        <dbReference type="EC" id="2.7.13.3"/>
    </reaction>
</comment>
<evidence type="ECO:0000259" key="6">
    <source>
        <dbReference type="PROSITE" id="PS50109"/>
    </source>
</evidence>
<evidence type="ECO:0000256" key="4">
    <source>
        <dbReference type="ARBA" id="ARBA00022679"/>
    </source>
</evidence>
<evidence type="ECO:0000256" key="3">
    <source>
        <dbReference type="ARBA" id="ARBA00022553"/>
    </source>
</evidence>
<comment type="caution">
    <text evidence="9">The sequence shown here is derived from an EMBL/GenBank/DDBJ whole genome shotgun (WGS) entry which is preliminary data.</text>
</comment>
<dbReference type="AlphaFoldDB" id="A0A5C7AKY5"/>
<protein>
    <recommendedName>
        <fullName evidence="2">histidine kinase</fullName>
        <ecNumber evidence="2">2.7.13.3</ecNumber>
    </recommendedName>
</protein>
<dbReference type="CDD" id="cd00130">
    <property type="entry name" value="PAS"/>
    <property type="match status" value="2"/>
</dbReference>
<dbReference type="InterPro" id="IPR001610">
    <property type="entry name" value="PAC"/>
</dbReference>
<feature type="domain" description="PAS" evidence="7">
    <location>
        <begin position="815"/>
        <end position="885"/>
    </location>
</feature>
<dbReference type="PANTHER" id="PTHR43304:SF1">
    <property type="entry name" value="PAC DOMAIN-CONTAINING PROTEIN"/>
    <property type="match status" value="1"/>
</dbReference>
<organism evidence="9 10">
    <name type="scientific">Gelidibacter salicanalis</name>
    <dbReference type="NCBI Taxonomy" id="291193"/>
    <lineage>
        <taxon>Bacteria</taxon>
        <taxon>Pseudomonadati</taxon>
        <taxon>Bacteroidota</taxon>
        <taxon>Flavobacteriia</taxon>
        <taxon>Flavobacteriales</taxon>
        <taxon>Flavobacteriaceae</taxon>
        <taxon>Gelidibacter</taxon>
    </lineage>
</organism>
<dbReference type="SMART" id="SM00388">
    <property type="entry name" value="HisKA"/>
    <property type="match status" value="1"/>
</dbReference>
<dbReference type="SUPFAM" id="SSF55785">
    <property type="entry name" value="PYP-like sensor domain (PAS domain)"/>
    <property type="match status" value="6"/>
</dbReference>
<feature type="domain" description="PAC" evidence="8">
    <location>
        <begin position="762"/>
        <end position="814"/>
    </location>
</feature>
<keyword evidence="3" id="KW-0597">Phosphoprotein</keyword>
<dbReference type="EMBL" id="VORX01000003">
    <property type="protein sequence ID" value="TXE08574.1"/>
    <property type="molecule type" value="Genomic_DNA"/>
</dbReference>
<reference evidence="9 10" key="1">
    <citation type="submission" date="2019-08" db="EMBL/GenBank/DDBJ databases">
        <title>Genome sequence of Gelidibacter salicanalis IC162T.</title>
        <authorList>
            <person name="Bowman J.P."/>
        </authorList>
    </citation>
    <scope>NUCLEOTIDE SEQUENCE [LARGE SCALE GENOMIC DNA]</scope>
    <source>
        <strain evidence="9 10">IC162</strain>
    </source>
</reference>
<proteinExistence type="predicted"/>
<feature type="domain" description="Histidine kinase" evidence="6">
    <location>
        <begin position="969"/>
        <end position="1194"/>
    </location>
</feature>
<dbReference type="InterPro" id="IPR004358">
    <property type="entry name" value="Sig_transdc_His_kin-like_C"/>
</dbReference>
<dbReference type="InterPro" id="IPR013655">
    <property type="entry name" value="PAS_fold_3"/>
</dbReference>
<evidence type="ECO:0000256" key="1">
    <source>
        <dbReference type="ARBA" id="ARBA00000085"/>
    </source>
</evidence>
<dbReference type="PANTHER" id="PTHR43304">
    <property type="entry name" value="PHYTOCHROME-LIKE PROTEIN CPH1"/>
    <property type="match status" value="1"/>
</dbReference>
<dbReference type="Gene3D" id="1.10.287.130">
    <property type="match status" value="1"/>
</dbReference>
<dbReference type="Pfam" id="PF08448">
    <property type="entry name" value="PAS_4"/>
    <property type="match status" value="3"/>
</dbReference>
<dbReference type="RefSeq" id="WP_146892655.1">
    <property type="nucleotide sequence ID" value="NZ_VORX01000003.1"/>
</dbReference>
<name>A0A5C7AKY5_9FLAO</name>
<dbReference type="Pfam" id="PF08447">
    <property type="entry name" value="PAS_3"/>
    <property type="match status" value="2"/>
</dbReference>
<evidence type="ECO:0000259" key="8">
    <source>
        <dbReference type="PROSITE" id="PS50113"/>
    </source>
</evidence>
<dbReference type="SMART" id="SM00086">
    <property type="entry name" value="PAC"/>
    <property type="match status" value="5"/>
</dbReference>
<dbReference type="InterPro" id="IPR003594">
    <property type="entry name" value="HATPase_dom"/>
</dbReference>
<feature type="domain" description="PAS" evidence="7">
    <location>
        <begin position="689"/>
        <end position="760"/>
    </location>
</feature>
<dbReference type="NCBIfam" id="TIGR00229">
    <property type="entry name" value="sensory_box"/>
    <property type="match status" value="4"/>
</dbReference>
<dbReference type="InterPro" id="IPR013656">
    <property type="entry name" value="PAS_4"/>
</dbReference>
<dbReference type="InterPro" id="IPR000700">
    <property type="entry name" value="PAS-assoc_C"/>
</dbReference>
<evidence type="ECO:0000313" key="9">
    <source>
        <dbReference type="EMBL" id="TXE08574.1"/>
    </source>
</evidence>
<gene>
    <name evidence="9" type="ORF">ES711_08715</name>
</gene>
<feature type="domain" description="PAC" evidence="8">
    <location>
        <begin position="888"/>
        <end position="940"/>
    </location>
</feature>
<dbReference type="SMART" id="SM00091">
    <property type="entry name" value="PAS"/>
    <property type="match status" value="6"/>
</dbReference>
<dbReference type="SUPFAM" id="SSF55874">
    <property type="entry name" value="ATPase domain of HSP90 chaperone/DNA topoisomerase II/histidine kinase"/>
    <property type="match status" value="1"/>
</dbReference>
<dbReference type="InterPro" id="IPR000014">
    <property type="entry name" value="PAS"/>
</dbReference>
<keyword evidence="4" id="KW-0808">Transferase</keyword>
<dbReference type="InterPro" id="IPR035965">
    <property type="entry name" value="PAS-like_dom_sf"/>
</dbReference>
<evidence type="ECO:0000256" key="2">
    <source>
        <dbReference type="ARBA" id="ARBA00012438"/>
    </source>
</evidence>
<dbReference type="Proteomes" id="UP000321734">
    <property type="component" value="Unassembled WGS sequence"/>
</dbReference>
<dbReference type="CDD" id="cd00082">
    <property type="entry name" value="HisKA"/>
    <property type="match status" value="1"/>
</dbReference>
<feature type="domain" description="PAC" evidence="8">
    <location>
        <begin position="506"/>
        <end position="559"/>
    </location>
</feature>
<dbReference type="PRINTS" id="PR00344">
    <property type="entry name" value="BCTRLSENSOR"/>
</dbReference>
<accession>A0A5C7AKY5</accession>
<dbReference type="PROSITE" id="PS50109">
    <property type="entry name" value="HIS_KIN"/>
    <property type="match status" value="1"/>
</dbReference>
<evidence type="ECO:0000256" key="5">
    <source>
        <dbReference type="ARBA" id="ARBA00022777"/>
    </source>
</evidence>
<dbReference type="InterPro" id="IPR036890">
    <property type="entry name" value="HATPase_C_sf"/>
</dbReference>
<feature type="domain" description="PAC" evidence="8">
    <location>
        <begin position="374"/>
        <end position="429"/>
    </location>
</feature>
<dbReference type="Pfam" id="PF02518">
    <property type="entry name" value="HATPase_c"/>
    <property type="match status" value="1"/>
</dbReference>
<dbReference type="PROSITE" id="PS50113">
    <property type="entry name" value="PAC"/>
    <property type="match status" value="4"/>
</dbReference>
<dbReference type="Gene3D" id="3.30.450.20">
    <property type="entry name" value="PAS domain"/>
    <property type="match status" value="7"/>
</dbReference>
<sequence>MGITNTTHKFLNGGGEMGKLIRAKDWSTTLLGMPEQWPESLKTMVSVMLDNPFAMYIAWGKDYTQIYNDGYRPILGSTKHPNALGIGTRDTFSEIWHIIGDMFEGVMQGNAIGYQDLMLPLNRNGYMEECYFDFAYSPIRMASGEVGGVLVTVIETTDKMKAAAELKQHKNEIDFVIENTQLGTFDYNPLNNKFSCNTRLKEWFGLPADADIELYHAINAVTESDKTRVIDAISEVLNPNSKRSYDIEYTIKNPLSNKQIIVHAKGRAWFNEANQAYRMSGTLENVTERVLSRKKTEESERNLRLMVLQAPVAIAIMRGDHYQVEIANKLALNIWGRTEEQILNKPLFEAMPELESQGIKSFIDEVATTGKRFETIEMPLTFTANNEHITVYINFSFEALFDIDGNINGVMAIGIDVTPQVQARKKIEESEQHMRALVESAPFPIGVFVGEEMRISLANQSIMDAWGKGHHVVGKRYSDILPELGNQDVFSQIRNVLHTGIPFHAKNQQIDLITDGKLNEYYYNYSFTPLFDTTGNVHAVMNTAADVTELHLAKQKVEDSEKKFRDSVMQAPLGIVIFRGADNVIEMANENYLQLINQSNKEFVGRPLFESLPDVKDTMAPIIAEVYETGNAFYGYEFAIILNRNDSLDTGYYNFVYHPLKENNIITGIMVVATDVTATVKAKHLIEENEEKLELIIEASDLGVFDVNMKTEEVIVSDRCYEILGFPIKNHLSRQDLISHHHPDDLSLRTKAFDDAFKTGTLHYQTRVIYDDKSLHWIDAKGKVYYDDKNQPERILGTVRDITEERSFQQQLLEREEKFRLLADSMPQHIWTSDPQGNMNYFNKSVFHYSGLTSEQLDNQGWIQIVHPDEREENLKEWTKAVRAGHNFLMEHRFRKHDGEYRWQLSLAIPQKDKDGNIKMWVGSSTDIQEQKIFTTELENKVQSRTRELQQKNLDLEKMNKELQSFVYISSHDLQEPLRKIQTFSSRILETEHERLSDTAKRHFSRMQKSAQRMQNLIQDLIAYSKTTVEESKFEETDLQEVIDEIKETLSEELEQNDVTLKLRNICDIKIIPVQFKQVVHNLISNSIKFARLNHPIVIEINCDEVDGKSAGIDGLDPDRHYSHIQFVDNGIGFEPAYKEKIFEVFQRLHSKDAYTGTGIGLAIVKRIIENHEGLILADGRLNEGATFNIYIPA</sequence>
<keyword evidence="5" id="KW-0418">Kinase</keyword>
<dbReference type="Gene3D" id="3.30.565.10">
    <property type="entry name" value="Histidine kinase-like ATPase, C-terminal domain"/>
    <property type="match status" value="1"/>
</dbReference>
<dbReference type="InterPro" id="IPR005467">
    <property type="entry name" value="His_kinase_dom"/>
</dbReference>
<dbReference type="SUPFAM" id="SSF47384">
    <property type="entry name" value="Homodimeric domain of signal transducing histidine kinase"/>
    <property type="match status" value="1"/>
</dbReference>
<dbReference type="SMART" id="SM00387">
    <property type="entry name" value="HATPase_c"/>
    <property type="match status" value="1"/>
</dbReference>
<dbReference type="InterPro" id="IPR052162">
    <property type="entry name" value="Sensor_kinase/Photoreceptor"/>
</dbReference>
<keyword evidence="10" id="KW-1185">Reference proteome</keyword>
<dbReference type="OrthoDB" id="9766459at2"/>
<evidence type="ECO:0000313" key="10">
    <source>
        <dbReference type="Proteomes" id="UP000321734"/>
    </source>
</evidence>